<gene>
    <name evidence="1" type="ORF">M5X19_35275</name>
</gene>
<dbReference type="EMBL" id="JAMDMX010000191">
    <property type="protein sequence ID" value="MCY9698067.1"/>
    <property type="molecule type" value="Genomic_DNA"/>
</dbReference>
<proteinExistence type="predicted"/>
<comment type="caution">
    <text evidence="1">The sequence shown here is derived from an EMBL/GenBank/DDBJ whole genome shotgun (WGS) entry which is preliminary data.</text>
</comment>
<evidence type="ECO:0000313" key="1">
    <source>
        <dbReference type="EMBL" id="MCY9698067.1"/>
    </source>
</evidence>
<dbReference type="Proteomes" id="UP001527099">
    <property type="component" value="Unassembled WGS sequence"/>
</dbReference>
<name>A0ABT4GPE9_9BACL</name>
<accession>A0ABT4GPE9</accession>
<sequence>MKKEEWLKSLDEEKRENTDNLIIAFEKLGHPDPLYGTYLEINDRNSAELASSDSSMD</sequence>
<organism evidence="1 2">
    <name type="scientific">Paenibacillus alginolyticus</name>
    <dbReference type="NCBI Taxonomy" id="59839"/>
    <lineage>
        <taxon>Bacteria</taxon>
        <taxon>Bacillati</taxon>
        <taxon>Bacillota</taxon>
        <taxon>Bacilli</taxon>
        <taxon>Bacillales</taxon>
        <taxon>Paenibacillaceae</taxon>
        <taxon>Paenibacillus</taxon>
    </lineage>
</organism>
<reference evidence="1 2" key="1">
    <citation type="submission" date="2022-05" db="EMBL/GenBank/DDBJ databases">
        <title>Genome Sequencing of Bee-Associated Microbes.</title>
        <authorList>
            <person name="Dunlap C."/>
        </authorList>
    </citation>
    <scope>NUCLEOTIDE SEQUENCE [LARGE SCALE GENOMIC DNA]</scope>
    <source>
        <strain evidence="1 2">NRRL B-14421</strain>
    </source>
</reference>
<keyword evidence="2" id="KW-1185">Reference proteome</keyword>
<evidence type="ECO:0000313" key="2">
    <source>
        <dbReference type="Proteomes" id="UP001527099"/>
    </source>
</evidence>
<protein>
    <submittedName>
        <fullName evidence="1">Uncharacterized protein</fullName>
    </submittedName>
</protein>
<dbReference type="RefSeq" id="WP_268618579.1">
    <property type="nucleotide sequence ID" value="NZ_JAMDMX010000191.1"/>
</dbReference>